<dbReference type="AlphaFoldDB" id="A0A9D1F2J3"/>
<dbReference type="CDD" id="cd05466">
    <property type="entry name" value="PBP2_LTTR_substrate"/>
    <property type="match status" value="1"/>
</dbReference>
<feature type="domain" description="LysR substrate-binding" evidence="1">
    <location>
        <begin position="3"/>
        <end position="142"/>
    </location>
</feature>
<proteinExistence type="predicted"/>
<dbReference type="GO" id="GO:0005829">
    <property type="term" value="C:cytosol"/>
    <property type="evidence" value="ECO:0007669"/>
    <property type="project" value="TreeGrafter"/>
</dbReference>
<dbReference type="PANTHER" id="PTHR30419">
    <property type="entry name" value="HTH-TYPE TRANSCRIPTIONAL REGULATOR YBHD"/>
    <property type="match status" value="1"/>
</dbReference>
<sequence length="150" mass="17196">MEDSFCATPLMHDKYFLLVSKDNPLTERTSVRYRDLQDELFYMLNNEYTMTQITKANCHKAGFDPIIKLIVNRTDIMGDLVAKGQGVAVIAGGRWRFENNPDLKTLDLEDGDNDFDIVMITKKDAYLSYPAKYFRDFCKKRCPGLSCGLS</sequence>
<evidence type="ECO:0000259" key="1">
    <source>
        <dbReference type="Pfam" id="PF03466"/>
    </source>
</evidence>
<dbReference type="SUPFAM" id="SSF53850">
    <property type="entry name" value="Periplasmic binding protein-like II"/>
    <property type="match status" value="1"/>
</dbReference>
<protein>
    <submittedName>
        <fullName evidence="2">LysR family transcriptional regulator substrate-binding protein</fullName>
    </submittedName>
</protein>
<dbReference type="Proteomes" id="UP000823927">
    <property type="component" value="Unassembled WGS sequence"/>
</dbReference>
<name>A0A9D1F2J3_9FIRM</name>
<reference evidence="2" key="1">
    <citation type="submission" date="2020-10" db="EMBL/GenBank/DDBJ databases">
        <authorList>
            <person name="Gilroy R."/>
        </authorList>
    </citation>
    <scope>NUCLEOTIDE SEQUENCE</scope>
    <source>
        <strain evidence="2">CHK178-757</strain>
    </source>
</reference>
<dbReference type="PANTHER" id="PTHR30419:SF8">
    <property type="entry name" value="NITROGEN ASSIMILATION TRANSCRIPTIONAL ACTIVATOR-RELATED"/>
    <property type="match status" value="1"/>
</dbReference>
<evidence type="ECO:0000313" key="2">
    <source>
        <dbReference type="EMBL" id="HIS46135.1"/>
    </source>
</evidence>
<gene>
    <name evidence="2" type="ORF">IAB46_01000</name>
</gene>
<dbReference type="GO" id="GO:0006355">
    <property type="term" value="P:regulation of DNA-templated transcription"/>
    <property type="evidence" value="ECO:0007669"/>
    <property type="project" value="TreeGrafter"/>
</dbReference>
<accession>A0A9D1F2J3</accession>
<comment type="caution">
    <text evidence="2">The sequence shown here is derived from an EMBL/GenBank/DDBJ whole genome shotgun (WGS) entry which is preliminary data.</text>
</comment>
<dbReference type="Pfam" id="PF03466">
    <property type="entry name" value="LysR_substrate"/>
    <property type="match status" value="1"/>
</dbReference>
<dbReference type="EMBL" id="DVIT01000004">
    <property type="protein sequence ID" value="HIS46135.1"/>
    <property type="molecule type" value="Genomic_DNA"/>
</dbReference>
<dbReference type="InterPro" id="IPR050950">
    <property type="entry name" value="HTH-type_LysR_regulators"/>
</dbReference>
<organism evidence="2 3">
    <name type="scientific">Candidatus Scybalocola faecigallinarum</name>
    <dbReference type="NCBI Taxonomy" id="2840941"/>
    <lineage>
        <taxon>Bacteria</taxon>
        <taxon>Bacillati</taxon>
        <taxon>Bacillota</taxon>
        <taxon>Clostridia</taxon>
        <taxon>Lachnospirales</taxon>
        <taxon>Lachnospiraceae</taxon>
        <taxon>Lachnospiraceae incertae sedis</taxon>
        <taxon>Candidatus Scybalocola (ex Gilroy et al. 2021)</taxon>
    </lineage>
</organism>
<evidence type="ECO:0000313" key="3">
    <source>
        <dbReference type="Proteomes" id="UP000823927"/>
    </source>
</evidence>
<dbReference type="Gene3D" id="3.40.190.290">
    <property type="match status" value="1"/>
</dbReference>
<reference evidence="2" key="2">
    <citation type="journal article" date="2021" name="PeerJ">
        <title>Extensive microbial diversity within the chicken gut microbiome revealed by metagenomics and culture.</title>
        <authorList>
            <person name="Gilroy R."/>
            <person name="Ravi A."/>
            <person name="Getino M."/>
            <person name="Pursley I."/>
            <person name="Horton D.L."/>
            <person name="Alikhan N.F."/>
            <person name="Baker D."/>
            <person name="Gharbi K."/>
            <person name="Hall N."/>
            <person name="Watson M."/>
            <person name="Adriaenssens E.M."/>
            <person name="Foster-Nyarko E."/>
            <person name="Jarju S."/>
            <person name="Secka A."/>
            <person name="Antonio M."/>
            <person name="Oren A."/>
            <person name="Chaudhuri R.R."/>
            <person name="La Ragione R."/>
            <person name="Hildebrand F."/>
            <person name="Pallen M.J."/>
        </authorList>
    </citation>
    <scope>NUCLEOTIDE SEQUENCE</scope>
    <source>
        <strain evidence="2">CHK178-757</strain>
    </source>
</reference>
<dbReference type="InterPro" id="IPR005119">
    <property type="entry name" value="LysR_subst-bd"/>
</dbReference>